<feature type="chain" id="PRO_5028868854" evidence="2">
    <location>
        <begin position="26"/>
        <end position="189"/>
    </location>
</feature>
<evidence type="ECO:0000313" key="4">
    <source>
        <dbReference type="Proteomes" id="UP000516384"/>
    </source>
</evidence>
<name>A0A7H0Y1Q0_9BACL</name>
<dbReference type="Proteomes" id="UP000516384">
    <property type="component" value="Chromosome"/>
</dbReference>
<gene>
    <name evidence="3" type="ORF">IAQ67_13810</name>
</gene>
<feature type="coiled-coil region" evidence="1">
    <location>
        <begin position="157"/>
        <end position="184"/>
    </location>
</feature>
<dbReference type="RefSeq" id="WP_190296929.1">
    <property type="nucleotide sequence ID" value="NZ_CP061172.1"/>
</dbReference>
<dbReference type="AlphaFoldDB" id="A0A7H0Y1Q0"/>
<evidence type="ECO:0000313" key="3">
    <source>
        <dbReference type="EMBL" id="QNR65008.1"/>
    </source>
</evidence>
<proteinExistence type="predicted"/>
<accession>A0A7H0Y1Q0</accession>
<keyword evidence="2" id="KW-0732">Signal</keyword>
<feature type="signal peptide" evidence="2">
    <location>
        <begin position="1"/>
        <end position="25"/>
    </location>
</feature>
<evidence type="ECO:0000256" key="2">
    <source>
        <dbReference type="SAM" id="SignalP"/>
    </source>
</evidence>
<protein>
    <submittedName>
        <fullName evidence="3">2,' 3'-cyclic nucleotide 2'-phosphodiesterase</fullName>
    </submittedName>
</protein>
<evidence type="ECO:0000256" key="1">
    <source>
        <dbReference type="SAM" id="Coils"/>
    </source>
</evidence>
<sequence>MKKWSYLLSGVLIGAVVATAGSAFADQLKSLVGQTVAGEYAVKVNGNSLSENAIVVDGKAHVPLRAVSDSLGVNLKVDGKTIQITNGSADTKSVNTASTGKYEGWPKEKLNGRKAELEKYLSDTEKDRDKAVSDLQKISNMNTAVSDDILAIRSETKKNTEIGIQEAETNIAKYKTELEEINKAIAELK</sequence>
<keyword evidence="1" id="KW-0175">Coiled coil</keyword>
<organism evidence="3 4">
    <name type="scientific">Paenibacillus peoriae</name>
    <dbReference type="NCBI Taxonomy" id="59893"/>
    <lineage>
        <taxon>Bacteria</taxon>
        <taxon>Bacillati</taxon>
        <taxon>Bacillota</taxon>
        <taxon>Bacilli</taxon>
        <taxon>Bacillales</taxon>
        <taxon>Paenibacillaceae</taxon>
        <taxon>Paenibacillus</taxon>
    </lineage>
</organism>
<dbReference type="EMBL" id="CP061172">
    <property type="protein sequence ID" value="QNR65008.1"/>
    <property type="molecule type" value="Genomic_DNA"/>
</dbReference>
<reference evidence="3 4" key="1">
    <citation type="submission" date="2020-09" db="EMBL/GenBank/DDBJ databases">
        <title>Characterization of Paenibacillus peoriae strain ZF390 with broad-spectrum antimicrobial activity as a potential biocontrol agent.</title>
        <authorList>
            <person name="Li L."/>
            <person name="Zhao Y."/>
            <person name="Li B."/>
            <person name="Xie X."/>
        </authorList>
    </citation>
    <scope>NUCLEOTIDE SEQUENCE [LARGE SCALE GENOMIC DNA]</scope>
    <source>
        <strain evidence="3 4">ZF390</strain>
    </source>
</reference>